<reference evidence="1" key="1">
    <citation type="submission" date="2022-04" db="EMBL/GenBank/DDBJ databases">
        <title>Genome of the entomopathogenic fungus Entomophthora muscae.</title>
        <authorList>
            <person name="Elya C."/>
            <person name="Lovett B.R."/>
            <person name="Lee E."/>
            <person name="Macias A.M."/>
            <person name="Hajek A.E."/>
            <person name="De Bivort B.L."/>
            <person name="Kasson M.T."/>
            <person name="De Fine Licht H.H."/>
            <person name="Stajich J.E."/>
        </authorList>
    </citation>
    <scope>NUCLEOTIDE SEQUENCE</scope>
    <source>
        <strain evidence="1">Berkeley</strain>
    </source>
</reference>
<organism evidence="1 2">
    <name type="scientific">Entomophthora muscae</name>
    <dbReference type="NCBI Taxonomy" id="34485"/>
    <lineage>
        <taxon>Eukaryota</taxon>
        <taxon>Fungi</taxon>
        <taxon>Fungi incertae sedis</taxon>
        <taxon>Zoopagomycota</taxon>
        <taxon>Entomophthoromycotina</taxon>
        <taxon>Entomophthoromycetes</taxon>
        <taxon>Entomophthorales</taxon>
        <taxon>Entomophthoraceae</taxon>
        <taxon>Entomophthora</taxon>
    </lineage>
</organism>
<protein>
    <submittedName>
        <fullName evidence="1">Uncharacterized protein</fullName>
    </submittedName>
</protein>
<dbReference type="Proteomes" id="UP001165960">
    <property type="component" value="Unassembled WGS sequence"/>
</dbReference>
<evidence type="ECO:0000313" key="2">
    <source>
        <dbReference type="Proteomes" id="UP001165960"/>
    </source>
</evidence>
<dbReference type="EMBL" id="QTSX02002865">
    <property type="protein sequence ID" value="KAJ9074266.1"/>
    <property type="molecule type" value="Genomic_DNA"/>
</dbReference>
<comment type="caution">
    <text evidence="1">The sequence shown here is derived from an EMBL/GenBank/DDBJ whole genome shotgun (WGS) entry which is preliminary data.</text>
</comment>
<proteinExistence type="predicted"/>
<sequence>MIFGQVLFPLFAVLGDRFTDRELDGIPYRQLDDAVQKSRVDYREYLGLQLNNQMRVLIISDPRASEDEVSLTVGSGANDDPKNLPGLAHLCQRLIMRGSDKYPSSSDFQDFLETNGGRHSGMTSRDYTQLSFTVDNQGLDDGLDKFSSFFINPTFLESQVVPEINAINYIYRSNNSWPFTPFNQATLAALNSPHPATRFPIGSYETLFSDPTKQGIDIHEAVKAHYNKHYSSNLMSLVVRGRDGIEALKKMVIPKFSSIPNKQLMPTNAGSPYSSSNLATNVLVHVQKDIEEINVQFTLEPMDFPKYQKTLGFFEHLLRTNGNTSLSEVFVANGLFIRWSGQLSENQRGFSLFNFNFRTKATEENKSKILYILFAYLNAIKTQGIAQEKYQRYYATLNNVQPIPLVTELGAHLQQGASLQTVLGYFGEVPAFDQQLLNHAFRQFNASNFILYETRSFDGPSETEPWFGLKYASSKINTSLIAKLASVTAKDFGIKLPTSPLYEPFPIPSEKHQELQIKLLANDSIGYILLAKDATIVDPSVKLEFKFNSSLKQLACIDLLREMMQTLIPRNNKVSSSLFFVHSITGNSIAIELRDKQEAISKNIATFATSLKMFNITADTLDSAKKAFLQSMGSRDPQPSEPIPLLTLGYLMDPYARTYQQKLKEASKVTLECFKQFFEGFFINLHFNIVGSGVVASETLYGIKDTLMATFESNSPAGSALIKPRFSHRGNAVYVEKNLLSYSEIRFHLSMYEAKDVDKYALAYATSALIGSRFHHQLTNIETLGFHSDFRLDDKEHGLSGYIQSDQSPVYLESRIEAFIDAFVAEMKQLPESKLNATMASLAKLLNKPVVIHPSPAQDWNFVQTYLPLAQRNQATIKYLKTLTKATLIDFLETYLLKSSTQRSKLSIHANPTHPTKPSNYTLADCGDLIADYASWHLSAFEYASTA</sequence>
<gene>
    <name evidence="1" type="ORF">DSO57_1008253</name>
</gene>
<keyword evidence="2" id="KW-1185">Reference proteome</keyword>
<evidence type="ECO:0000313" key="1">
    <source>
        <dbReference type="EMBL" id="KAJ9074266.1"/>
    </source>
</evidence>
<accession>A0ACC2TIC5</accession>
<name>A0ACC2TIC5_9FUNG</name>